<dbReference type="SUPFAM" id="SSF53254">
    <property type="entry name" value="Phosphoglycerate mutase-like"/>
    <property type="match status" value="1"/>
</dbReference>
<dbReference type="PROSITE" id="PS00616">
    <property type="entry name" value="HIS_ACID_PHOSPHAT_1"/>
    <property type="match status" value="1"/>
</dbReference>
<keyword evidence="3" id="KW-1185">Reference proteome</keyword>
<dbReference type="AlphaFoldDB" id="A0A8B9NJP3"/>
<evidence type="ECO:0000313" key="3">
    <source>
        <dbReference type="Proteomes" id="UP000694541"/>
    </source>
</evidence>
<dbReference type="Gene3D" id="3.40.50.1240">
    <property type="entry name" value="Phosphoglycerate mutase-like"/>
    <property type="match status" value="1"/>
</dbReference>
<dbReference type="Ensembl" id="ENSANIT00000025558.1">
    <property type="protein sequence ID" value="ENSANIP00000024729.1"/>
    <property type="gene ID" value="ENSANIG00000016707.1"/>
</dbReference>
<accession>A0A8B9NJP3</accession>
<protein>
    <submittedName>
        <fullName evidence="2">2-phosphoxylose phosphatase 1</fullName>
    </submittedName>
</protein>
<proteinExistence type="predicted"/>
<feature type="transmembrane region" description="Helical" evidence="1">
    <location>
        <begin position="6"/>
        <end position="25"/>
    </location>
</feature>
<sequence length="176" mass="20042">MSEDLVVAFLLISLLYMVYVLYLSVHLIPVNPIREDGLNPKSRKRIMPDLLTEPPAIDPVYEARVYCNIPTIAERSMEGHAPHYFKLVSVQVLIRHGDRYPLYVIPKTKRPDIDCMLLPSRKPSHPQLEAFIKYMSKGSAAQMDGSLSSLPRYPSHSLCEMGELTQTEHLVASFYL</sequence>
<dbReference type="InterPro" id="IPR000560">
    <property type="entry name" value="His_Pase_clade-2"/>
</dbReference>
<evidence type="ECO:0000313" key="2">
    <source>
        <dbReference type="Ensembl" id="ENSANIP00000024729.1"/>
    </source>
</evidence>
<dbReference type="Pfam" id="PF00328">
    <property type="entry name" value="His_Phos_2"/>
    <property type="match status" value="1"/>
</dbReference>
<organism evidence="2 3">
    <name type="scientific">Accipiter nisus</name>
    <name type="common">Eurasian sparrowhawk</name>
    <dbReference type="NCBI Taxonomy" id="211598"/>
    <lineage>
        <taxon>Eukaryota</taxon>
        <taxon>Metazoa</taxon>
        <taxon>Chordata</taxon>
        <taxon>Craniata</taxon>
        <taxon>Vertebrata</taxon>
        <taxon>Euteleostomi</taxon>
        <taxon>Archelosauria</taxon>
        <taxon>Archosauria</taxon>
        <taxon>Dinosauria</taxon>
        <taxon>Saurischia</taxon>
        <taxon>Theropoda</taxon>
        <taxon>Coelurosauria</taxon>
        <taxon>Aves</taxon>
        <taxon>Neognathae</taxon>
        <taxon>Neoaves</taxon>
        <taxon>Telluraves</taxon>
        <taxon>Accipitrimorphae</taxon>
        <taxon>Accipitriformes</taxon>
        <taxon>Accipitridae</taxon>
        <taxon>Accipitrinae</taxon>
        <taxon>Accipiter</taxon>
    </lineage>
</organism>
<keyword evidence="1" id="KW-0812">Transmembrane</keyword>
<dbReference type="Proteomes" id="UP000694541">
    <property type="component" value="Unplaced"/>
</dbReference>
<reference evidence="2" key="2">
    <citation type="submission" date="2025-09" db="UniProtKB">
        <authorList>
            <consortium name="Ensembl"/>
        </authorList>
    </citation>
    <scope>IDENTIFICATION</scope>
</reference>
<dbReference type="InterPro" id="IPR029033">
    <property type="entry name" value="His_PPase_superfam"/>
</dbReference>
<evidence type="ECO:0000256" key="1">
    <source>
        <dbReference type="SAM" id="Phobius"/>
    </source>
</evidence>
<keyword evidence="1" id="KW-1133">Transmembrane helix</keyword>
<keyword evidence="1" id="KW-0472">Membrane</keyword>
<name>A0A8B9NJP3_9AVES</name>
<dbReference type="InterPro" id="IPR033379">
    <property type="entry name" value="Acid_Pase_AS"/>
</dbReference>
<reference evidence="2" key="1">
    <citation type="submission" date="2025-08" db="UniProtKB">
        <authorList>
            <consortium name="Ensembl"/>
        </authorList>
    </citation>
    <scope>IDENTIFICATION</scope>
</reference>